<dbReference type="GO" id="GO:0046983">
    <property type="term" value="F:protein dimerization activity"/>
    <property type="evidence" value="ECO:0007669"/>
    <property type="project" value="InterPro"/>
</dbReference>
<feature type="region of interest" description="Disordered" evidence="1">
    <location>
        <begin position="49"/>
        <end position="119"/>
    </location>
</feature>
<dbReference type="Pfam" id="PF00010">
    <property type="entry name" value="HLH"/>
    <property type="match status" value="1"/>
</dbReference>
<feature type="compositionally biased region" description="Polar residues" evidence="1">
    <location>
        <begin position="63"/>
        <end position="86"/>
    </location>
</feature>
<evidence type="ECO:0000259" key="2">
    <source>
        <dbReference type="PROSITE" id="PS50888"/>
    </source>
</evidence>
<protein>
    <submittedName>
        <fullName evidence="3">Helix-loop-helix DNA-binding domain-containing protein</fullName>
    </submittedName>
</protein>
<feature type="region of interest" description="Disordered" evidence="1">
    <location>
        <begin position="382"/>
        <end position="402"/>
    </location>
</feature>
<dbReference type="SMART" id="SM00353">
    <property type="entry name" value="HLH"/>
    <property type="match status" value="1"/>
</dbReference>
<feature type="compositionally biased region" description="Basic and acidic residues" evidence="1">
    <location>
        <begin position="136"/>
        <end position="155"/>
    </location>
</feature>
<accession>A0AAV9HP46</accession>
<gene>
    <name evidence="3" type="ORF">QBC42DRAFT_87662</name>
</gene>
<dbReference type="InterPro" id="IPR011598">
    <property type="entry name" value="bHLH_dom"/>
</dbReference>
<reference evidence="3" key="2">
    <citation type="submission" date="2023-06" db="EMBL/GenBank/DDBJ databases">
        <authorList>
            <consortium name="Lawrence Berkeley National Laboratory"/>
            <person name="Mondo S.J."/>
            <person name="Hensen N."/>
            <person name="Bonometti L."/>
            <person name="Westerberg I."/>
            <person name="Brannstrom I.O."/>
            <person name="Guillou S."/>
            <person name="Cros-Aarteil S."/>
            <person name="Calhoun S."/>
            <person name="Haridas S."/>
            <person name="Kuo A."/>
            <person name="Pangilinan J."/>
            <person name="Riley R."/>
            <person name="Labutti K."/>
            <person name="Andreopoulos B."/>
            <person name="Lipzen A."/>
            <person name="Chen C."/>
            <person name="Yanf M."/>
            <person name="Daum C."/>
            <person name="Ng V."/>
            <person name="Clum A."/>
            <person name="Steindorff A."/>
            <person name="Ohm R."/>
            <person name="Martin F."/>
            <person name="Silar P."/>
            <person name="Natvig D."/>
            <person name="Lalanne C."/>
            <person name="Gautier V."/>
            <person name="Ament-Velasquez S.L."/>
            <person name="Kruys A."/>
            <person name="Hutchinson M.I."/>
            <person name="Powell A.J."/>
            <person name="Barry K."/>
            <person name="Miller A.N."/>
            <person name="Grigoriev I.V."/>
            <person name="Debuchy R."/>
            <person name="Gladieux P."/>
            <person name="Thoren M.H."/>
            <person name="Johannesson H."/>
        </authorList>
    </citation>
    <scope>NUCLEOTIDE SEQUENCE</scope>
    <source>
        <strain evidence="3">PSN324</strain>
    </source>
</reference>
<dbReference type="InterPro" id="IPR052099">
    <property type="entry name" value="Regulatory_TF_Diverse"/>
</dbReference>
<keyword evidence="3" id="KW-0238">DNA-binding</keyword>
<sequence>MDSDPLRHLEYFSMPNSQTVNPVDQPFLDVSTAQNPSVWDTAGLGVETAGLSLSPSAPPSLSMESIAQPSPLTGLTSLSPNPSATAGASLHGHHGRPVLPARAPRSRDRHERKRSRLSIDSTPLDSVDYWIDFDKDEPLPRIPEDAEPPRRDAKGKASMKRRPTNTTHGSTALKAEDSMDDSALDNALSDDEDGFSSINLADHLSRIESQPPQDVPPREGLYSTPLSWERPQPGIRMDFGINSPALNEAEQRRLIAIAMNPGPSMGGLGSNINLNFTGLAGMSVPFGAGVGFGSYNMGIPGSKPVSPPHLSASQSRASGSTSTNLPKRQGSMSTSNDKTKEKSKPVPGDRTAHNDIERKYRTNLKDKIAELKDAVPALRTISEEGEEDDGGQPSKTPKVSKGTVLTKATEYIHYLERRNKQIVQQHRELSRRLQAFEQLLSASAQTQYTMPTYSRTLFDPRGFC</sequence>
<evidence type="ECO:0000313" key="3">
    <source>
        <dbReference type="EMBL" id="KAK4461804.1"/>
    </source>
</evidence>
<dbReference type="SUPFAM" id="SSF47459">
    <property type="entry name" value="HLH, helix-loop-helix DNA-binding domain"/>
    <property type="match status" value="1"/>
</dbReference>
<feature type="region of interest" description="Disordered" evidence="1">
    <location>
        <begin position="136"/>
        <end position="195"/>
    </location>
</feature>
<comment type="caution">
    <text evidence="3">The sequence shown here is derived from an EMBL/GenBank/DDBJ whole genome shotgun (WGS) entry which is preliminary data.</text>
</comment>
<dbReference type="EMBL" id="MU864983">
    <property type="protein sequence ID" value="KAK4461804.1"/>
    <property type="molecule type" value="Genomic_DNA"/>
</dbReference>
<organism evidence="3 4">
    <name type="scientific">Cladorrhinum samala</name>
    <dbReference type="NCBI Taxonomy" id="585594"/>
    <lineage>
        <taxon>Eukaryota</taxon>
        <taxon>Fungi</taxon>
        <taxon>Dikarya</taxon>
        <taxon>Ascomycota</taxon>
        <taxon>Pezizomycotina</taxon>
        <taxon>Sordariomycetes</taxon>
        <taxon>Sordariomycetidae</taxon>
        <taxon>Sordariales</taxon>
        <taxon>Podosporaceae</taxon>
        <taxon>Cladorrhinum</taxon>
    </lineage>
</organism>
<dbReference type="PANTHER" id="PTHR47336:SF2">
    <property type="entry name" value="TRANSCRIPTION FACTOR HMS1-RELATED"/>
    <property type="match status" value="1"/>
</dbReference>
<reference evidence="3" key="1">
    <citation type="journal article" date="2023" name="Mol. Phylogenet. Evol.">
        <title>Genome-scale phylogeny and comparative genomics of the fungal order Sordariales.</title>
        <authorList>
            <person name="Hensen N."/>
            <person name="Bonometti L."/>
            <person name="Westerberg I."/>
            <person name="Brannstrom I.O."/>
            <person name="Guillou S."/>
            <person name="Cros-Aarteil S."/>
            <person name="Calhoun S."/>
            <person name="Haridas S."/>
            <person name="Kuo A."/>
            <person name="Mondo S."/>
            <person name="Pangilinan J."/>
            <person name="Riley R."/>
            <person name="LaButti K."/>
            <person name="Andreopoulos B."/>
            <person name="Lipzen A."/>
            <person name="Chen C."/>
            <person name="Yan M."/>
            <person name="Daum C."/>
            <person name="Ng V."/>
            <person name="Clum A."/>
            <person name="Steindorff A."/>
            <person name="Ohm R.A."/>
            <person name="Martin F."/>
            <person name="Silar P."/>
            <person name="Natvig D.O."/>
            <person name="Lalanne C."/>
            <person name="Gautier V."/>
            <person name="Ament-Velasquez S.L."/>
            <person name="Kruys A."/>
            <person name="Hutchinson M.I."/>
            <person name="Powell A.J."/>
            <person name="Barry K."/>
            <person name="Miller A.N."/>
            <person name="Grigoriev I.V."/>
            <person name="Debuchy R."/>
            <person name="Gladieux P."/>
            <person name="Hiltunen Thoren M."/>
            <person name="Johannesson H."/>
        </authorList>
    </citation>
    <scope>NUCLEOTIDE SEQUENCE</scope>
    <source>
        <strain evidence="3">PSN324</strain>
    </source>
</reference>
<feature type="compositionally biased region" description="Acidic residues" evidence="1">
    <location>
        <begin position="178"/>
        <end position="194"/>
    </location>
</feature>
<dbReference type="Gene3D" id="4.10.280.10">
    <property type="entry name" value="Helix-loop-helix DNA-binding domain"/>
    <property type="match status" value="1"/>
</dbReference>
<dbReference type="InterPro" id="IPR036638">
    <property type="entry name" value="HLH_DNA-bd_sf"/>
</dbReference>
<feature type="compositionally biased region" description="Low complexity" evidence="1">
    <location>
        <begin position="51"/>
        <end position="62"/>
    </location>
</feature>
<dbReference type="PANTHER" id="PTHR47336">
    <property type="entry name" value="TRANSCRIPTION FACTOR HMS1-RELATED"/>
    <property type="match status" value="1"/>
</dbReference>
<dbReference type="Proteomes" id="UP001321749">
    <property type="component" value="Unassembled WGS sequence"/>
</dbReference>
<feature type="compositionally biased region" description="Polar residues" evidence="1">
    <location>
        <begin position="324"/>
        <end position="336"/>
    </location>
</feature>
<dbReference type="AlphaFoldDB" id="A0AAV9HP46"/>
<feature type="region of interest" description="Disordered" evidence="1">
    <location>
        <begin position="303"/>
        <end position="360"/>
    </location>
</feature>
<evidence type="ECO:0000313" key="4">
    <source>
        <dbReference type="Proteomes" id="UP001321749"/>
    </source>
</evidence>
<dbReference type="GO" id="GO:0003677">
    <property type="term" value="F:DNA binding"/>
    <property type="evidence" value="ECO:0007669"/>
    <property type="project" value="UniProtKB-KW"/>
</dbReference>
<name>A0AAV9HP46_9PEZI</name>
<feature type="compositionally biased region" description="Low complexity" evidence="1">
    <location>
        <begin position="311"/>
        <end position="323"/>
    </location>
</feature>
<proteinExistence type="predicted"/>
<feature type="compositionally biased region" description="Basic and acidic residues" evidence="1">
    <location>
        <begin position="350"/>
        <end position="360"/>
    </location>
</feature>
<dbReference type="PROSITE" id="PS50888">
    <property type="entry name" value="BHLH"/>
    <property type="match status" value="1"/>
</dbReference>
<feature type="domain" description="BHLH" evidence="2">
    <location>
        <begin position="348"/>
        <end position="415"/>
    </location>
</feature>
<evidence type="ECO:0000256" key="1">
    <source>
        <dbReference type="SAM" id="MobiDB-lite"/>
    </source>
</evidence>
<keyword evidence="4" id="KW-1185">Reference proteome</keyword>